<comment type="caution">
    <text evidence="1">The sequence shown here is derived from an EMBL/GenBank/DDBJ whole genome shotgun (WGS) entry which is preliminary data.</text>
</comment>
<evidence type="ECO:0000313" key="1">
    <source>
        <dbReference type="EMBL" id="GAH10582.1"/>
    </source>
</evidence>
<organism evidence="1">
    <name type="scientific">marine sediment metagenome</name>
    <dbReference type="NCBI Taxonomy" id="412755"/>
    <lineage>
        <taxon>unclassified sequences</taxon>
        <taxon>metagenomes</taxon>
        <taxon>ecological metagenomes</taxon>
    </lineage>
</organism>
<name>X1CS38_9ZZZZ</name>
<gene>
    <name evidence="1" type="ORF">S01H4_57870</name>
</gene>
<dbReference type="EMBL" id="BART01033740">
    <property type="protein sequence ID" value="GAH10582.1"/>
    <property type="molecule type" value="Genomic_DNA"/>
</dbReference>
<proteinExistence type="predicted"/>
<sequence length="205" mass="23194">MKEKKTKKRTVANMTNWPAALVESFRKILQGAIAVYPKDVFSIERSVPHGHVKAILGMMSNLQLDNIIASKPCRERNLTLGMIAEQIIHPTSKLGFARIWNTTTLPEELDISDADEDDLYATMDWLYQRQNRIEKKLAGKHLRDDAQVLYDVTSSYYEGHTCVLAQFGHNRDGKKGKPIIVYGMMTDVEGRPISVQVYKGNTADP</sequence>
<reference evidence="1" key="1">
    <citation type="journal article" date="2014" name="Front. Microbiol.">
        <title>High frequency of phylogenetically diverse reductive dehalogenase-homologous genes in deep subseafloor sedimentary metagenomes.</title>
        <authorList>
            <person name="Kawai M."/>
            <person name="Futagami T."/>
            <person name="Toyoda A."/>
            <person name="Takaki Y."/>
            <person name="Nishi S."/>
            <person name="Hori S."/>
            <person name="Arai W."/>
            <person name="Tsubouchi T."/>
            <person name="Morono Y."/>
            <person name="Uchiyama I."/>
            <person name="Ito T."/>
            <person name="Fujiyama A."/>
            <person name="Inagaki F."/>
            <person name="Takami H."/>
        </authorList>
    </citation>
    <scope>NUCLEOTIDE SEQUENCE</scope>
    <source>
        <strain evidence="1">Expedition CK06-06</strain>
    </source>
</reference>
<accession>X1CS38</accession>
<evidence type="ECO:0008006" key="2">
    <source>
        <dbReference type="Google" id="ProtNLM"/>
    </source>
</evidence>
<feature type="non-terminal residue" evidence="1">
    <location>
        <position position="205"/>
    </location>
</feature>
<dbReference type="AlphaFoldDB" id="X1CS38"/>
<protein>
    <recommendedName>
        <fullName evidence="2">Transposase IS4-like domain-containing protein</fullName>
    </recommendedName>
</protein>